<keyword evidence="1" id="KW-0732">Signal</keyword>
<sequence>MIHMCAGGLGTSSLGRLLLVVLSIGRSNYESISDLDLRILITARMDRWFAAGSNQDRINNQSEEREWFTRIIDAKMQFVFLVVYWRIGIVS</sequence>
<protein>
    <submittedName>
        <fullName evidence="2">Putative secreted protein</fullName>
    </submittedName>
</protein>
<organism evidence="2">
    <name type="scientific">Anopheles triannulatus</name>
    <dbReference type="NCBI Taxonomy" id="58253"/>
    <lineage>
        <taxon>Eukaryota</taxon>
        <taxon>Metazoa</taxon>
        <taxon>Ecdysozoa</taxon>
        <taxon>Arthropoda</taxon>
        <taxon>Hexapoda</taxon>
        <taxon>Insecta</taxon>
        <taxon>Pterygota</taxon>
        <taxon>Neoptera</taxon>
        <taxon>Endopterygota</taxon>
        <taxon>Diptera</taxon>
        <taxon>Nematocera</taxon>
        <taxon>Culicoidea</taxon>
        <taxon>Culicidae</taxon>
        <taxon>Anophelinae</taxon>
        <taxon>Anopheles</taxon>
    </lineage>
</organism>
<dbReference type="AlphaFoldDB" id="A0A2M4B7W5"/>
<dbReference type="EMBL" id="GGFK01015577">
    <property type="protein sequence ID" value="MBW48898.1"/>
    <property type="molecule type" value="Transcribed_RNA"/>
</dbReference>
<feature type="chain" id="PRO_5014966986" evidence="1">
    <location>
        <begin position="30"/>
        <end position="91"/>
    </location>
</feature>
<proteinExistence type="predicted"/>
<reference evidence="2" key="1">
    <citation type="submission" date="2018-01" db="EMBL/GenBank/DDBJ databases">
        <title>An insight into the sialome of Amazonian anophelines.</title>
        <authorList>
            <person name="Ribeiro J.M."/>
            <person name="Scarpassa V."/>
            <person name="Calvo E."/>
        </authorList>
    </citation>
    <scope>NUCLEOTIDE SEQUENCE</scope>
    <source>
        <tissue evidence="2">Salivary glands</tissue>
    </source>
</reference>
<feature type="signal peptide" evidence="1">
    <location>
        <begin position="1"/>
        <end position="29"/>
    </location>
</feature>
<evidence type="ECO:0000313" key="2">
    <source>
        <dbReference type="EMBL" id="MBW48898.1"/>
    </source>
</evidence>
<accession>A0A2M4B7W5</accession>
<name>A0A2M4B7W5_9DIPT</name>
<evidence type="ECO:0000256" key="1">
    <source>
        <dbReference type="SAM" id="SignalP"/>
    </source>
</evidence>